<dbReference type="InterPro" id="IPR003782">
    <property type="entry name" value="SCO1/SenC"/>
</dbReference>
<evidence type="ECO:0000256" key="1">
    <source>
        <dbReference type="ARBA" id="ARBA00010996"/>
    </source>
</evidence>
<dbReference type="PANTHER" id="PTHR12151:SF25">
    <property type="entry name" value="LINALOOL DEHYDRATASE_ISOMERASE DOMAIN-CONTAINING PROTEIN"/>
    <property type="match status" value="1"/>
</dbReference>
<proteinExistence type="inferred from homology"/>
<dbReference type="CDD" id="cd02968">
    <property type="entry name" value="SCO"/>
    <property type="match status" value="1"/>
</dbReference>
<dbReference type="Proteomes" id="UP001156870">
    <property type="component" value="Unassembled WGS sequence"/>
</dbReference>
<comment type="similarity">
    <text evidence="1">Belongs to the SCO1/2 family.</text>
</comment>
<evidence type="ECO:0000256" key="2">
    <source>
        <dbReference type="PIRSR" id="PIRSR603782-1"/>
    </source>
</evidence>
<keyword evidence="4" id="KW-0472">Membrane</keyword>
<feature type="binding site" evidence="2">
    <location>
        <position position="182"/>
    </location>
    <ligand>
        <name>Cu cation</name>
        <dbReference type="ChEBI" id="CHEBI:23378"/>
    </ligand>
</feature>
<organism evidence="5 6">
    <name type="scientific">Marinibactrum halimedae</name>
    <dbReference type="NCBI Taxonomy" id="1444977"/>
    <lineage>
        <taxon>Bacteria</taxon>
        <taxon>Pseudomonadati</taxon>
        <taxon>Pseudomonadota</taxon>
        <taxon>Gammaproteobacteria</taxon>
        <taxon>Cellvibrionales</taxon>
        <taxon>Cellvibrionaceae</taxon>
        <taxon>Marinibactrum</taxon>
    </lineage>
</organism>
<feature type="transmembrane region" description="Helical" evidence="4">
    <location>
        <begin position="21"/>
        <end position="43"/>
    </location>
</feature>
<dbReference type="EMBL" id="BSPD01000020">
    <property type="protein sequence ID" value="GLS24968.1"/>
    <property type="molecule type" value="Genomic_DNA"/>
</dbReference>
<evidence type="ECO:0000256" key="4">
    <source>
        <dbReference type="SAM" id="Phobius"/>
    </source>
</evidence>
<keyword evidence="4" id="KW-1133">Transmembrane helix</keyword>
<evidence type="ECO:0008006" key="7">
    <source>
        <dbReference type="Google" id="ProtNLM"/>
    </source>
</evidence>
<name>A0AA37T269_9GAMM</name>
<reference evidence="5 6" key="1">
    <citation type="journal article" date="2014" name="Int. J. Syst. Evol. Microbiol.">
        <title>Complete genome sequence of Corynebacterium casei LMG S-19264T (=DSM 44701T), isolated from a smear-ripened cheese.</title>
        <authorList>
            <consortium name="US DOE Joint Genome Institute (JGI-PGF)"/>
            <person name="Walter F."/>
            <person name="Albersmeier A."/>
            <person name="Kalinowski J."/>
            <person name="Ruckert C."/>
        </authorList>
    </citation>
    <scope>NUCLEOTIDE SEQUENCE [LARGE SCALE GENOMIC DNA]</scope>
    <source>
        <strain evidence="5 6">NBRC 110095</strain>
    </source>
</reference>
<comment type="caution">
    <text evidence="5">The sequence shown here is derived from an EMBL/GenBank/DDBJ whole genome shotgun (WGS) entry which is preliminary data.</text>
</comment>
<dbReference type="AlphaFoldDB" id="A0AA37T269"/>
<keyword evidence="4" id="KW-0812">Transmembrane</keyword>
<evidence type="ECO:0000256" key="3">
    <source>
        <dbReference type="PIRSR" id="PIRSR603782-2"/>
    </source>
</evidence>
<dbReference type="Gene3D" id="3.40.30.10">
    <property type="entry name" value="Glutaredoxin"/>
    <property type="match status" value="1"/>
</dbReference>
<keyword evidence="2" id="KW-0186">Copper</keyword>
<dbReference type="InterPro" id="IPR036249">
    <property type="entry name" value="Thioredoxin-like_sf"/>
</dbReference>
<dbReference type="PANTHER" id="PTHR12151">
    <property type="entry name" value="ELECTRON TRANSPORT PROTIN SCO1/SENC FAMILY MEMBER"/>
    <property type="match status" value="1"/>
</dbReference>
<feature type="binding site" evidence="2">
    <location>
        <position position="101"/>
    </location>
    <ligand>
        <name>Cu cation</name>
        <dbReference type="ChEBI" id="CHEBI:23378"/>
    </ligand>
</feature>
<dbReference type="RefSeq" id="WP_232592216.1">
    <property type="nucleotide sequence ID" value="NZ_BSPD01000020.1"/>
</dbReference>
<keyword evidence="2" id="KW-0479">Metal-binding</keyword>
<accession>A0AA37T269</accession>
<keyword evidence="3" id="KW-1015">Disulfide bond</keyword>
<dbReference type="GO" id="GO:0046872">
    <property type="term" value="F:metal ion binding"/>
    <property type="evidence" value="ECO:0007669"/>
    <property type="project" value="UniProtKB-KW"/>
</dbReference>
<dbReference type="Pfam" id="PF02630">
    <property type="entry name" value="SCO1-SenC"/>
    <property type="match status" value="1"/>
</dbReference>
<protein>
    <recommendedName>
        <fullName evidence="7">SCO family protein</fullName>
    </recommendedName>
</protein>
<feature type="binding site" evidence="2">
    <location>
        <position position="97"/>
    </location>
    <ligand>
        <name>Cu cation</name>
        <dbReference type="ChEBI" id="CHEBI:23378"/>
    </ligand>
</feature>
<keyword evidence="6" id="KW-1185">Reference proteome</keyword>
<evidence type="ECO:0000313" key="5">
    <source>
        <dbReference type="EMBL" id="GLS24968.1"/>
    </source>
</evidence>
<feature type="disulfide bond" description="Redox-active" evidence="3">
    <location>
        <begin position="97"/>
        <end position="101"/>
    </location>
</feature>
<evidence type="ECO:0000313" key="6">
    <source>
        <dbReference type="Proteomes" id="UP001156870"/>
    </source>
</evidence>
<dbReference type="SUPFAM" id="SSF52833">
    <property type="entry name" value="Thioredoxin-like"/>
    <property type="match status" value="1"/>
</dbReference>
<sequence length="219" mass="24665">MIRSFSIMPVSIKKSKVRSTLAVVIGISLLVLTVIILSIPHFFSYVSASLISDESLWGFSLSRPLPVVTMISDKREPISWQDLRQQPTVVSFIFTRCRNICPLTVQRYQKIQSLADNDKMMQFVFITLDPEFDTPERLHDFVSPLGEHYLGVHVEKLPVLLNAFRQPLTGLSPNVDALDISHTGAIYLFHPARQDILVYPSGSVEAVVRDVSLLGKNRT</sequence>
<gene>
    <name evidence="5" type="ORF">GCM10007877_06820</name>
</gene>